<accession>A0A9X1VRR9</accession>
<dbReference type="EMBL" id="JAKQYM010000002">
    <property type="protein sequence ID" value="MCI2228331.1"/>
    <property type="molecule type" value="Genomic_DNA"/>
</dbReference>
<evidence type="ECO:0000313" key="2">
    <source>
        <dbReference type="EMBL" id="MCI2228331.1"/>
    </source>
</evidence>
<feature type="transmembrane region" description="Helical" evidence="1">
    <location>
        <begin position="66"/>
        <end position="89"/>
    </location>
</feature>
<gene>
    <name evidence="2" type="ORF">MC378_04060</name>
</gene>
<proteinExistence type="predicted"/>
<dbReference type="Proteomes" id="UP001139369">
    <property type="component" value="Unassembled WGS sequence"/>
</dbReference>
<dbReference type="RefSeq" id="WP_242177445.1">
    <property type="nucleotide sequence ID" value="NZ_JAKQYM010000002.1"/>
</dbReference>
<evidence type="ECO:0000313" key="3">
    <source>
        <dbReference type="Proteomes" id="UP001139369"/>
    </source>
</evidence>
<evidence type="ECO:0000256" key="1">
    <source>
        <dbReference type="SAM" id="Phobius"/>
    </source>
</evidence>
<keyword evidence="1" id="KW-0472">Membrane</keyword>
<dbReference type="AlphaFoldDB" id="A0A9X1VRR9"/>
<sequence>MENPITQLEQLTLNGRSKSFLKETAKWSFFLSIVGFISLGFLVLLAIFAGAIFNDIPEAKQVPFDLGMVMTIIYLIMAILYFFPIFYLFKFSKKMKLALLTKNDETLSDAFEMLKSHYKFIGVFTIILLSLYALIFIISMMGVALA</sequence>
<keyword evidence="1" id="KW-0812">Transmembrane</keyword>
<dbReference type="Pfam" id="PF17319">
    <property type="entry name" value="DUF5362"/>
    <property type="match status" value="1"/>
</dbReference>
<keyword evidence="1" id="KW-1133">Transmembrane helix</keyword>
<feature type="transmembrane region" description="Helical" evidence="1">
    <location>
        <begin position="120"/>
        <end position="145"/>
    </location>
</feature>
<feature type="transmembrane region" description="Helical" evidence="1">
    <location>
        <begin position="27"/>
        <end position="54"/>
    </location>
</feature>
<reference evidence="2" key="1">
    <citation type="submission" date="2022-02" db="EMBL/GenBank/DDBJ databases">
        <title>Polaribacter sp. MSW13, isolated from seawater.</title>
        <authorList>
            <person name="Kristyanto S."/>
            <person name="Jung J."/>
            <person name="Jeon C.O."/>
        </authorList>
    </citation>
    <scope>NUCLEOTIDE SEQUENCE</scope>
    <source>
        <strain evidence="2">MSW13</strain>
    </source>
</reference>
<keyword evidence="3" id="KW-1185">Reference proteome</keyword>
<dbReference type="InterPro" id="IPR035287">
    <property type="entry name" value="DUF5362"/>
</dbReference>
<name>A0A9X1VRR9_9FLAO</name>
<comment type="caution">
    <text evidence="2">The sequence shown here is derived from an EMBL/GenBank/DDBJ whole genome shotgun (WGS) entry which is preliminary data.</text>
</comment>
<protein>
    <submittedName>
        <fullName evidence="2">DUF5362 domain-containing protein</fullName>
    </submittedName>
</protein>
<organism evidence="2 3">
    <name type="scientific">Polaribacter marinus</name>
    <dbReference type="NCBI Taxonomy" id="2916838"/>
    <lineage>
        <taxon>Bacteria</taxon>
        <taxon>Pseudomonadati</taxon>
        <taxon>Bacteroidota</taxon>
        <taxon>Flavobacteriia</taxon>
        <taxon>Flavobacteriales</taxon>
        <taxon>Flavobacteriaceae</taxon>
    </lineage>
</organism>